<dbReference type="EMBL" id="JBHTOF010000103">
    <property type="protein sequence ID" value="MFD1466501.1"/>
    <property type="molecule type" value="Genomic_DNA"/>
</dbReference>
<protein>
    <submittedName>
        <fullName evidence="2">Helix-turn-helix domain-containing protein</fullName>
    </submittedName>
</protein>
<accession>A0ABW4DRY1</accession>
<dbReference type="InterPro" id="IPR010982">
    <property type="entry name" value="Lambda_DNA-bd_dom_sf"/>
</dbReference>
<comment type="caution">
    <text evidence="2">The sequence shown here is derived from an EMBL/GenBank/DDBJ whole genome shotgun (WGS) entry which is preliminary data.</text>
</comment>
<dbReference type="SUPFAM" id="SSF47413">
    <property type="entry name" value="lambda repressor-like DNA-binding domains"/>
    <property type="match status" value="1"/>
</dbReference>
<dbReference type="InterPro" id="IPR001387">
    <property type="entry name" value="Cro/C1-type_HTH"/>
</dbReference>
<evidence type="ECO:0000259" key="1">
    <source>
        <dbReference type="PROSITE" id="PS50943"/>
    </source>
</evidence>
<dbReference type="Proteomes" id="UP001597244">
    <property type="component" value="Unassembled WGS sequence"/>
</dbReference>
<dbReference type="CDD" id="cd00093">
    <property type="entry name" value="HTH_XRE"/>
    <property type="match status" value="1"/>
</dbReference>
<evidence type="ECO:0000313" key="2">
    <source>
        <dbReference type="EMBL" id="MFD1466501.1"/>
    </source>
</evidence>
<name>A0ABW4DRY1_9LACO</name>
<sequence>MKDIRKQNKFTQNDMAEFLNIPVTTYASYEQGKRTPNVRKAAELSEKLNVKWTIFFGVDVRDSSN</sequence>
<keyword evidence="3" id="KW-1185">Reference proteome</keyword>
<proteinExistence type="predicted"/>
<dbReference type="RefSeq" id="WP_225417306.1">
    <property type="nucleotide sequence ID" value="NZ_RHOW01000010.1"/>
</dbReference>
<dbReference type="SMART" id="SM00530">
    <property type="entry name" value="HTH_XRE"/>
    <property type="match status" value="1"/>
</dbReference>
<feature type="domain" description="HTH cro/C1-type" evidence="1">
    <location>
        <begin position="1"/>
        <end position="55"/>
    </location>
</feature>
<organism evidence="2 3">
    <name type="scientific">Lapidilactobacillus mulanensis</name>
    <dbReference type="NCBI Taxonomy" id="2485999"/>
    <lineage>
        <taxon>Bacteria</taxon>
        <taxon>Bacillati</taxon>
        <taxon>Bacillota</taxon>
        <taxon>Bacilli</taxon>
        <taxon>Lactobacillales</taxon>
        <taxon>Lactobacillaceae</taxon>
        <taxon>Lapidilactobacillus</taxon>
    </lineage>
</organism>
<gene>
    <name evidence="2" type="ORF">ACFQ4L_10550</name>
</gene>
<evidence type="ECO:0000313" key="3">
    <source>
        <dbReference type="Proteomes" id="UP001597244"/>
    </source>
</evidence>
<reference evidence="3" key="1">
    <citation type="journal article" date="2019" name="Int. J. Syst. Evol. Microbiol.">
        <title>The Global Catalogue of Microorganisms (GCM) 10K type strain sequencing project: providing services to taxonomists for standard genome sequencing and annotation.</title>
        <authorList>
            <consortium name="The Broad Institute Genomics Platform"/>
            <consortium name="The Broad Institute Genome Sequencing Center for Infectious Disease"/>
            <person name="Wu L."/>
            <person name="Ma J."/>
        </authorList>
    </citation>
    <scope>NUCLEOTIDE SEQUENCE [LARGE SCALE GENOMIC DNA]</scope>
    <source>
        <strain evidence="3">CCM 8951</strain>
    </source>
</reference>
<dbReference type="PROSITE" id="PS50943">
    <property type="entry name" value="HTH_CROC1"/>
    <property type="match status" value="1"/>
</dbReference>
<dbReference type="Pfam" id="PF01381">
    <property type="entry name" value="HTH_3"/>
    <property type="match status" value="1"/>
</dbReference>
<dbReference type="Gene3D" id="1.10.260.40">
    <property type="entry name" value="lambda repressor-like DNA-binding domains"/>
    <property type="match status" value="1"/>
</dbReference>